<evidence type="ECO:0000259" key="4">
    <source>
        <dbReference type="PROSITE" id="PS50119"/>
    </source>
</evidence>
<evidence type="ECO:0000256" key="3">
    <source>
        <dbReference type="SAM" id="Phobius"/>
    </source>
</evidence>
<comment type="caution">
    <text evidence="5">The sequence shown here is derived from an EMBL/GenBank/DDBJ whole genome shotgun (WGS) entry which is preliminary data.</text>
</comment>
<keyword evidence="1" id="KW-0863">Zinc-finger</keyword>
<feature type="transmembrane region" description="Helical" evidence="3">
    <location>
        <begin position="735"/>
        <end position="755"/>
    </location>
</feature>
<sequence>MLLIQTSQTNESQIKGLGVLAVNNYSLTTSNKDMENICKVHNDSFEFICYPCHRLMCKRCLRTHLKQFNDHIDYWDNIQDIRESFYKILYNNSNTSSKEDINVDDNYDQSGVYEIGEEEEVLLEYNDGEADNDHDQTEFIEEEEEEVGDQQVVEEAEEENQDNEECADYDINLCFIERTINYLWNSIKKSTFLFKSMDTSEKLITEHFKILHDFLINEEHKLKSPITKDKNITLDDIDQKTTELNQIVRIIKLNNSIYNNQKSGDGEEEKEESSDGDDDDQKYCNDDTTLPTALEIIDQSETFQQYAQYCVNNEYICPDIDIEHQNKQFHNNSDFIILDTIAKYNNEFNTATYAVQQTVDEYFITVEPTELETLQQALKNTISISTSQQPIANPSPIYYYLSTHKESISLYNHSVGTLESIKDTKNYRFEGTSRSTVAVGNHIYIFGGVDGQKYCRFSLDSISIDLIEDIDPAVICGKDRLAVYDGGYYIYILGGVKRIIRFNLKKLKFENFMDTHTVDICQAFFVKEKLIIFGSPNDRQNRLNRYGIDVTTGSHFRLDWDLGVNITSVCYDGYKSLYFVSGHRFYRYNTETNQKQQLKEFASFRLTKDGFGMIYSKISDKESYVYAVRCLEIRSNIFRHYRYSIENDCWEIFIDTTNHGASALVRITSVKAVYIRTKNVGTKVFQCDEAEKIAKQINHQIQLAPNNNNQKIGWCWSEHSELLQLIFRKRLNIKILIFMGCVNKHLFLVVVFTFAL</sequence>
<dbReference type="GO" id="GO:0008270">
    <property type="term" value="F:zinc ion binding"/>
    <property type="evidence" value="ECO:0007669"/>
    <property type="project" value="UniProtKB-KW"/>
</dbReference>
<feature type="region of interest" description="Disordered" evidence="2">
    <location>
        <begin position="260"/>
        <end position="285"/>
    </location>
</feature>
<organism evidence="5 6">
    <name type="scientific">Heterostelium pallidum (strain ATCC 26659 / Pp 5 / PN500)</name>
    <name type="common">Cellular slime mold</name>
    <name type="synonym">Polysphondylium pallidum</name>
    <dbReference type="NCBI Taxonomy" id="670386"/>
    <lineage>
        <taxon>Eukaryota</taxon>
        <taxon>Amoebozoa</taxon>
        <taxon>Evosea</taxon>
        <taxon>Eumycetozoa</taxon>
        <taxon>Dictyostelia</taxon>
        <taxon>Acytosteliales</taxon>
        <taxon>Acytosteliaceae</taxon>
        <taxon>Heterostelium</taxon>
    </lineage>
</organism>
<evidence type="ECO:0000256" key="1">
    <source>
        <dbReference type="PROSITE-ProRule" id="PRU00024"/>
    </source>
</evidence>
<evidence type="ECO:0000256" key="2">
    <source>
        <dbReference type="SAM" id="MobiDB-lite"/>
    </source>
</evidence>
<evidence type="ECO:0000313" key="6">
    <source>
        <dbReference type="Proteomes" id="UP000001396"/>
    </source>
</evidence>
<keyword evidence="3" id="KW-1133">Transmembrane helix</keyword>
<protein>
    <recommendedName>
        <fullName evidence="4">B box-type domain-containing protein</fullName>
    </recommendedName>
</protein>
<evidence type="ECO:0000313" key="5">
    <source>
        <dbReference type="EMBL" id="EFA78118.1"/>
    </source>
</evidence>
<dbReference type="InterPro" id="IPR011043">
    <property type="entry name" value="Gal_Oxase/kelch_b-propeller"/>
</dbReference>
<keyword evidence="3" id="KW-0812">Transmembrane</keyword>
<dbReference type="SUPFAM" id="SSF57845">
    <property type="entry name" value="B-box zinc-binding domain"/>
    <property type="match status" value="1"/>
</dbReference>
<feature type="domain" description="B box-type" evidence="4">
    <location>
        <begin position="33"/>
        <end position="71"/>
    </location>
</feature>
<dbReference type="InterPro" id="IPR015915">
    <property type="entry name" value="Kelch-typ_b-propeller"/>
</dbReference>
<dbReference type="AlphaFoldDB" id="D3BJN8"/>
<dbReference type="SUPFAM" id="SSF50965">
    <property type="entry name" value="Galactose oxidase, central domain"/>
    <property type="match status" value="1"/>
</dbReference>
<dbReference type="Proteomes" id="UP000001396">
    <property type="component" value="Unassembled WGS sequence"/>
</dbReference>
<dbReference type="RefSeq" id="XP_020430244.1">
    <property type="nucleotide sequence ID" value="XM_020579569.1"/>
</dbReference>
<dbReference type="GeneID" id="31364243"/>
<keyword evidence="6" id="KW-1185">Reference proteome</keyword>
<gene>
    <name evidence="5" type="ORF">PPL_08766</name>
</gene>
<dbReference type="InParanoid" id="D3BJN8"/>
<keyword evidence="1" id="KW-0862">Zinc</keyword>
<dbReference type="PROSITE" id="PS50119">
    <property type="entry name" value="ZF_BBOX"/>
    <property type="match status" value="1"/>
</dbReference>
<keyword evidence="3" id="KW-0472">Membrane</keyword>
<dbReference type="Gene3D" id="2.120.10.80">
    <property type="entry name" value="Kelch-type beta propeller"/>
    <property type="match status" value="1"/>
</dbReference>
<name>D3BJN8_HETP5</name>
<reference evidence="5 6" key="1">
    <citation type="journal article" date="2011" name="Genome Res.">
        <title>Phylogeny-wide analysis of social amoeba genomes highlights ancient origins for complex intercellular communication.</title>
        <authorList>
            <person name="Heidel A.J."/>
            <person name="Lawal H.M."/>
            <person name="Felder M."/>
            <person name="Schilde C."/>
            <person name="Helps N.R."/>
            <person name="Tunggal B."/>
            <person name="Rivero F."/>
            <person name="John U."/>
            <person name="Schleicher M."/>
            <person name="Eichinger L."/>
            <person name="Platzer M."/>
            <person name="Noegel A.A."/>
            <person name="Schaap P."/>
            <person name="Gloeckner G."/>
        </authorList>
    </citation>
    <scope>NUCLEOTIDE SEQUENCE [LARGE SCALE GENOMIC DNA]</scope>
    <source>
        <strain evidence="6">ATCC 26659 / Pp 5 / PN500</strain>
    </source>
</reference>
<dbReference type="EMBL" id="ADBJ01000038">
    <property type="protein sequence ID" value="EFA78118.1"/>
    <property type="molecule type" value="Genomic_DNA"/>
</dbReference>
<proteinExistence type="predicted"/>
<keyword evidence="1" id="KW-0479">Metal-binding</keyword>
<feature type="compositionally biased region" description="Acidic residues" evidence="2">
    <location>
        <begin position="266"/>
        <end position="280"/>
    </location>
</feature>
<dbReference type="InterPro" id="IPR000315">
    <property type="entry name" value="Znf_B-box"/>
</dbReference>
<accession>D3BJN8</accession>